<dbReference type="InterPro" id="IPR007214">
    <property type="entry name" value="YbaK/aa-tRNA-synth-assoc-dom"/>
</dbReference>
<dbReference type="CDD" id="cd04332">
    <property type="entry name" value="YbaK_like"/>
    <property type="match status" value="1"/>
</dbReference>
<evidence type="ECO:0000259" key="1">
    <source>
        <dbReference type="Pfam" id="PF04073"/>
    </source>
</evidence>
<dbReference type="Proteomes" id="UP000231252">
    <property type="component" value="Unassembled WGS sequence"/>
</dbReference>
<dbReference type="EMBL" id="PEYU01000032">
    <property type="protein sequence ID" value="PIS22469.1"/>
    <property type="molecule type" value="Genomic_DNA"/>
</dbReference>
<organism evidence="2 3">
    <name type="scientific">candidate division WWE3 bacterium CG08_land_8_20_14_0_20_41_10</name>
    <dbReference type="NCBI Taxonomy" id="1975085"/>
    <lineage>
        <taxon>Bacteria</taxon>
        <taxon>Katanobacteria</taxon>
    </lineage>
</organism>
<reference evidence="3" key="1">
    <citation type="submission" date="2017-09" db="EMBL/GenBank/DDBJ databases">
        <title>Depth-based differentiation of microbial function through sediment-hosted aquifers and enrichment of novel symbionts in the deep terrestrial subsurface.</title>
        <authorList>
            <person name="Probst A.J."/>
            <person name="Ladd B."/>
            <person name="Jarett J.K."/>
            <person name="Geller-Mcgrath D.E."/>
            <person name="Sieber C.M.K."/>
            <person name="Emerson J.B."/>
            <person name="Anantharaman K."/>
            <person name="Thomas B.C."/>
            <person name="Malmstrom R."/>
            <person name="Stieglmeier M."/>
            <person name="Klingl A."/>
            <person name="Woyke T."/>
            <person name="Ryan C.M."/>
            <person name="Banfield J.F."/>
        </authorList>
    </citation>
    <scope>NUCLEOTIDE SEQUENCE [LARGE SCALE GENOMIC DNA]</scope>
</reference>
<dbReference type="SUPFAM" id="SSF55826">
    <property type="entry name" value="YbaK/ProRS associated domain"/>
    <property type="match status" value="1"/>
</dbReference>
<proteinExistence type="predicted"/>
<dbReference type="Gene3D" id="3.90.960.10">
    <property type="entry name" value="YbaK/aminoacyl-tRNA synthetase-associated domain"/>
    <property type="match status" value="1"/>
</dbReference>
<evidence type="ECO:0000313" key="3">
    <source>
        <dbReference type="Proteomes" id="UP000231252"/>
    </source>
</evidence>
<dbReference type="InterPro" id="IPR036754">
    <property type="entry name" value="YbaK/aa-tRNA-synt-asso_dom_sf"/>
</dbReference>
<sequence>MEVQMWTFEKIKEKLNSRHIPFEEVAFSDTAVSARMTDTSVNGNYDPRNAVKTLLVKGKAGVFALILRGEDKVDTDKLKELIGKWSVVTAPELETNFGLVAGGINPFVLDVPILLDESVLQLTTLSMGAGSVTQGINIKTDDLIKHLVFKTVKIRKEA</sequence>
<evidence type="ECO:0000313" key="2">
    <source>
        <dbReference type="EMBL" id="PIS22469.1"/>
    </source>
</evidence>
<dbReference type="AlphaFoldDB" id="A0A2H0XE86"/>
<gene>
    <name evidence="2" type="ORF">COT50_01840</name>
</gene>
<feature type="domain" description="YbaK/aminoacyl-tRNA synthetase-associated" evidence="1">
    <location>
        <begin position="44"/>
        <end position="145"/>
    </location>
</feature>
<name>A0A2H0XE86_UNCKA</name>
<comment type="caution">
    <text evidence="2">The sequence shown here is derived from an EMBL/GenBank/DDBJ whole genome shotgun (WGS) entry which is preliminary data.</text>
</comment>
<accession>A0A2H0XE86</accession>
<protein>
    <recommendedName>
        <fullName evidence="1">YbaK/aminoacyl-tRNA synthetase-associated domain-containing protein</fullName>
    </recommendedName>
</protein>
<dbReference type="Pfam" id="PF04073">
    <property type="entry name" value="tRNA_edit"/>
    <property type="match status" value="1"/>
</dbReference>
<dbReference type="GO" id="GO:0002161">
    <property type="term" value="F:aminoacyl-tRNA deacylase activity"/>
    <property type="evidence" value="ECO:0007669"/>
    <property type="project" value="InterPro"/>
</dbReference>